<evidence type="ECO:0000313" key="18">
    <source>
        <dbReference type="Proteomes" id="UP001589619"/>
    </source>
</evidence>
<keyword evidence="7" id="KW-1005">Bacterial flagellum biogenesis</keyword>
<comment type="caution">
    <text evidence="17">The sequence shown here is derived from an EMBL/GenBank/DDBJ whole genome shotgun (WGS) entry which is preliminary data.</text>
</comment>
<proteinExistence type="inferred from homology"/>
<dbReference type="Proteomes" id="UP001589619">
    <property type="component" value="Unassembled WGS sequence"/>
</dbReference>
<dbReference type="SUPFAM" id="SSF52540">
    <property type="entry name" value="P-loop containing nucleoside triphosphate hydrolases"/>
    <property type="match status" value="1"/>
</dbReference>
<keyword evidence="6" id="KW-0547">Nucleotide-binding</keyword>
<dbReference type="InterPro" id="IPR003593">
    <property type="entry name" value="AAA+_ATPase"/>
</dbReference>
<evidence type="ECO:0000256" key="2">
    <source>
        <dbReference type="ARBA" id="ARBA00008531"/>
    </source>
</evidence>
<evidence type="ECO:0000313" key="17">
    <source>
        <dbReference type="EMBL" id="MFB9754742.1"/>
    </source>
</evidence>
<keyword evidence="17" id="KW-0969">Cilium</keyword>
<dbReference type="InterPro" id="IPR047040">
    <property type="entry name" value="FlhF__GTPase_dom"/>
</dbReference>
<gene>
    <name evidence="17" type="primary">flhF</name>
    <name evidence="17" type="ORF">ACFFNY_24490</name>
</gene>
<dbReference type="PANTHER" id="PTHR43134:SF3">
    <property type="entry name" value="FLAGELLAR BIOSYNTHESIS PROTEIN FLHF"/>
    <property type="match status" value="1"/>
</dbReference>
<evidence type="ECO:0000256" key="12">
    <source>
        <dbReference type="ARBA" id="ARBA00025337"/>
    </source>
</evidence>
<dbReference type="Gene3D" id="1.20.120.1380">
    <property type="entry name" value="Flagellar FlhF biosynthesis protein, N domain"/>
    <property type="match status" value="1"/>
</dbReference>
<keyword evidence="10" id="KW-0472">Membrane</keyword>
<reference evidence="17 18" key="1">
    <citation type="submission" date="2024-09" db="EMBL/GenBank/DDBJ databases">
        <authorList>
            <person name="Sun Q."/>
            <person name="Mori K."/>
        </authorList>
    </citation>
    <scope>NUCLEOTIDE SEQUENCE [LARGE SCALE GENOMIC DNA]</scope>
    <source>
        <strain evidence="17 18">JCM 12520</strain>
    </source>
</reference>
<comment type="subcellular location">
    <subcellularLocation>
        <location evidence="1">Cell membrane</location>
        <topology evidence="1">Peripheral membrane protein</topology>
        <orientation evidence="1">Cytoplasmic side</orientation>
    </subcellularLocation>
</comment>
<organism evidence="17 18">
    <name type="scientific">Paenibacillus hodogayensis</name>
    <dbReference type="NCBI Taxonomy" id="279208"/>
    <lineage>
        <taxon>Bacteria</taxon>
        <taxon>Bacillati</taxon>
        <taxon>Bacillota</taxon>
        <taxon>Bacilli</taxon>
        <taxon>Bacillales</taxon>
        <taxon>Paenibacillaceae</taxon>
        <taxon>Paenibacillus</taxon>
    </lineage>
</organism>
<dbReference type="RefSeq" id="WP_344909489.1">
    <property type="nucleotide sequence ID" value="NZ_BAAAYO010000008.1"/>
</dbReference>
<dbReference type="PANTHER" id="PTHR43134">
    <property type="entry name" value="SIGNAL RECOGNITION PARTICLE RECEPTOR SUBUNIT ALPHA"/>
    <property type="match status" value="1"/>
</dbReference>
<feature type="domain" description="AAA+ ATPase" evidence="15">
    <location>
        <begin position="223"/>
        <end position="369"/>
    </location>
</feature>
<dbReference type="EMBL" id="JBHMAG010000016">
    <property type="protein sequence ID" value="MFB9754742.1"/>
    <property type="molecule type" value="Genomic_DNA"/>
</dbReference>
<evidence type="ECO:0000256" key="9">
    <source>
        <dbReference type="ARBA" id="ARBA00023134"/>
    </source>
</evidence>
<comment type="function">
    <text evidence="12">Necessary for flagellar biosynthesis. May be involved in translocation of the flagellum.</text>
</comment>
<dbReference type="Pfam" id="PF00448">
    <property type="entry name" value="SRP54"/>
    <property type="match status" value="1"/>
</dbReference>
<evidence type="ECO:0000256" key="4">
    <source>
        <dbReference type="ARBA" id="ARBA00022448"/>
    </source>
</evidence>
<evidence type="ECO:0000256" key="3">
    <source>
        <dbReference type="ARBA" id="ARBA00014919"/>
    </source>
</evidence>
<keyword evidence="4" id="KW-0813">Transport</keyword>
<evidence type="ECO:0000256" key="8">
    <source>
        <dbReference type="ARBA" id="ARBA00022927"/>
    </source>
</evidence>
<evidence type="ECO:0000256" key="6">
    <source>
        <dbReference type="ARBA" id="ARBA00022741"/>
    </source>
</evidence>
<feature type="domain" description="SRP54-type proteins GTP-binding" evidence="16">
    <location>
        <begin position="224"/>
        <end position="415"/>
    </location>
</feature>
<accession>A0ABV5W2D6</accession>
<keyword evidence="8" id="KW-0653">Protein transport</keyword>
<dbReference type="SMART" id="SM00962">
    <property type="entry name" value="SRP54"/>
    <property type="match status" value="1"/>
</dbReference>
<evidence type="ECO:0000256" key="7">
    <source>
        <dbReference type="ARBA" id="ARBA00022795"/>
    </source>
</evidence>
<dbReference type="Gene3D" id="3.40.50.300">
    <property type="entry name" value="P-loop containing nucleotide triphosphate hydrolases"/>
    <property type="match status" value="1"/>
</dbReference>
<comment type="similarity">
    <text evidence="2">Belongs to the GTP-binding SRP family.</text>
</comment>
<keyword evidence="17" id="KW-0282">Flagellum</keyword>
<dbReference type="SMART" id="SM00382">
    <property type="entry name" value="AAA"/>
    <property type="match status" value="1"/>
</dbReference>
<keyword evidence="5" id="KW-1003">Cell membrane</keyword>
<evidence type="ECO:0000256" key="11">
    <source>
        <dbReference type="ARBA" id="ARBA00023225"/>
    </source>
</evidence>
<keyword evidence="18" id="KW-1185">Reference proteome</keyword>
<sequence>MRVKRYVVDSMPDALQKIRADLGKDAVILNTKEVRSGGFLGLFGKKQIEVIAATDTAQQPESPTPAASLKQAVPAGASFVSHMQEAIAVASRQAAAAAKPTAVSEEPFVPPLAPPAQSTSPAPRNKGKEDLLMDEIRQMKEMVSRLAADKQDGLPYPEPIRKYERILLDQEIAPDVADALLRGAAEEFADEASDRTDESAYRAVRNQLKRIVHSGGRKGIDPDTRIAHFVGPTGVGKTTTIAKLAAEQVLKRNRKVGFITSDTYRIAAVEQLKTYATILNVPLEVVFSPQELTRAFQQLEHCDVIFMDTAGRNFRNQMYVSELNSLLQTNGKSETFLVLSLTSKYKDMKAITENFSRFKLDKVLFTKMDETDSYGSIVNLLYDFPLQLSYITNGQNVPDDILETNEDKLIDALLEERES</sequence>
<keyword evidence="17" id="KW-0966">Cell projection</keyword>
<evidence type="ECO:0000256" key="13">
    <source>
        <dbReference type="NCBIfam" id="TIGR03499"/>
    </source>
</evidence>
<evidence type="ECO:0000256" key="5">
    <source>
        <dbReference type="ARBA" id="ARBA00022475"/>
    </source>
</evidence>
<dbReference type="NCBIfam" id="TIGR03499">
    <property type="entry name" value="FlhF"/>
    <property type="match status" value="1"/>
</dbReference>
<protein>
    <recommendedName>
        <fullName evidence="3 13">Flagellar biosynthesis protein FlhF</fullName>
    </recommendedName>
</protein>
<keyword evidence="11" id="KW-1006">Bacterial flagellum protein export</keyword>
<feature type="region of interest" description="Disordered" evidence="14">
    <location>
        <begin position="105"/>
        <end position="127"/>
    </location>
</feature>
<evidence type="ECO:0000256" key="1">
    <source>
        <dbReference type="ARBA" id="ARBA00004413"/>
    </source>
</evidence>
<evidence type="ECO:0000256" key="10">
    <source>
        <dbReference type="ARBA" id="ARBA00023136"/>
    </source>
</evidence>
<dbReference type="InterPro" id="IPR020006">
    <property type="entry name" value="FlhF"/>
</dbReference>
<evidence type="ECO:0000256" key="14">
    <source>
        <dbReference type="SAM" id="MobiDB-lite"/>
    </source>
</evidence>
<name>A0ABV5W2D6_9BACL</name>
<dbReference type="InterPro" id="IPR027417">
    <property type="entry name" value="P-loop_NTPase"/>
</dbReference>
<dbReference type="InterPro" id="IPR000897">
    <property type="entry name" value="SRP54_GTPase_dom"/>
</dbReference>
<evidence type="ECO:0000259" key="16">
    <source>
        <dbReference type="SMART" id="SM00962"/>
    </source>
</evidence>
<evidence type="ECO:0000259" key="15">
    <source>
        <dbReference type="SMART" id="SM00382"/>
    </source>
</evidence>
<keyword evidence="9" id="KW-0342">GTP-binding</keyword>
<dbReference type="CDD" id="cd17873">
    <property type="entry name" value="FlhF"/>
    <property type="match status" value="1"/>
</dbReference>